<comment type="caution">
    <text evidence="2">The sequence shown here is derived from an EMBL/GenBank/DDBJ whole genome shotgun (WGS) entry which is preliminary data.</text>
</comment>
<dbReference type="Proteomes" id="UP000027661">
    <property type="component" value="Unassembled WGS sequence"/>
</dbReference>
<feature type="transmembrane region" description="Helical" evidence="1">
    <location>
        <begin position="12"/>
        <end position="34"/>
    </location>
</feature>
<name>A0A069S3W4_PHOVU</name>
<dbReference type="AlphaFoldDB" id="A0A069S3W4"/>
<evidence type="ECO:0000256" key="1">
    <source>
        <dbReference type="SAM" id="Phobius"/>
    </source>
</evidence>
<evidence type="ECO:0000313" key="2">
    <source>
        <dbReference type="EMBL" id="KDS43612.1"/>
    </source>
</evidence>
<protein>
    <recommendedName>
        <fullName evidence="4">Transmembrane protein</fullName>
    </recommendedName>
</protein>
<evidence type="ECO:0000313" key="3">
    <source>
        <dbReference type="Proteomes" id="UP000027661"/>
    </source>
</evidence>
<organism evidence="2 3">
    <name type="scientific">Phocaeicola vulgatus str. 3975 RP4</name>
    <dbReference type="NCBI Taxonomy" id="1339352"/>
    <lineage>
        <taxon>Bacteria</taxon>
        <taxon>Pseudomonadati</taxon>
        <taxon>Bacteroidota</taxon>
        <taxon>Bacteroidia</taxon>
        <taxon>Bacteroidales</taxon>
        <taxon>Bacteroidaceae</taxon>
        <taxon>Phocaeicola</taxon>
    </lineage>
</organism>
<accession>A0A069S3W4</accession>
<sequence>MVIGCLPALTAGYGFVCFLCFSPFIGGFPIVWFVPKEHREIKVDYRFP</sequence>
<dbReference type="EMBL" id="JNHM01000174">
    <property type="protein sequence ID" value="KDS43612.1"/>
    <property type="molecule type" value="Genomic_DNA"/>
</dbReference>
<keyword evidence="1" id="KW-0472">Membrane</keyword>
<evidence type="ECO:0008006" key="4">
    <source>
        <dbReference type="Google" id="ProtNLM"/>
    </source>
</evidence>
<keyword evidence="1" id="KW-1133">Transmembrane helix</keyword>
<reference evidence="2 3" key="1">
    <citation type="submission" date="2014-04" db="EMBL/GenBank/DDBJ databases">
        <authorList>
            <person name="Sears C."/>
            <person name="Carroll K."/>
            <person name="Sack B.R."/>
            <person name="Qadri F."/>
            <person name="Myers L.L."/>
            <person name="Chung G.-T."/>
            <person name="Escheverria P."/>
            <person name="Fraser C.M."/>
            <person name="Sadzewicz L."/>
            <person name="Shefchek K.A."/>
            <person name="Tallon L."/>
            <person name="Das S.P."/>
            <person name="Daugherty S."/>
            <person name="Mongodin E.F."/>
        </authorList>
    </citation>
    <scope>NUCLEOTIDE SEQUENCE [LARGE SCALE GENOMIC DNA]</scope>
    <source>
        <strain evidence="2 3">3975 RP4</strain>
    </source>
</reference>
<dbReference type="PATRIC" id="fig|1339352.3.peg.4122"/>
<gene>
    <name evidence="2" type="ORF">M099_4412</name>
</gene>
<proteinExistence type="predicted"/>
<keyword evidence="1" id="KW-0812">Transmembrane</keyword>